<dbReference type="EMBL" id="JBHUMX010000010">
    <property type="protein sequence ID" value="MFD2628056.1"/>
    <property type="molecule type" value="Genomic_DNA"/>
</dbReference>
<gene>
    <name evidence="5" type="primary">rplY</name>
    <name evidence="5" type="synonym">ctc</name>
    <name evidence="9" type="ORF">ACFSUN_04570</name>
</gene>
<dbReference type="HAMAP" id="MF_01334">
    <property type="entry name" value="Ribosomal_bL25_CTC"/>
    <property type="match status" value="1"/>
</dbReference>
<dbReference type="InterPro" id="IPR011035">
    <property type="entry name" value="Ribosomal_bL25/Gln-tRNA_synth"/>
</dbReference>
<evidence type="ECO:0000256" key="5">
    <source>
        <dbReference type="HAMAP-Rule" id="MF_01334"/>
    </source>
</evidence>
<keyword evidence="4 5" id="KW-0687">Ribonucleoprotein</keyword>
<dbReference type="GO" id="GO:0005840">
    <property type="term" value="C:ribosome"/>
    <property type="evidence" value="ECO:0007669"/>
    <property type="project" value="UniProtKB-KW"/>
</dbReference>
<accession>A0ABW5PXI3</accession>
<evidence type="ECO:0000313" key="10">
    <source>
        <dbReference type="Proteomes" id="UP001597451"/>
    </source>
</evidence>
<feature type="domain" description="Large ribosomal subunit protein bL25 beta" evidence="8">
    <location>
        <begin position="101"/>
        <end position="182"/>
    </location>
</feature>
<name>A0ABW5PXI3_9BACI</name>
<evidence type="ECO:0000256" key="1">
    <source>
        <dbReference type="ARBA" id="ARBA00022730"/>
    </source>
</evidence>
<evidence type="ECO:0000313" key="9">
    <source>
        <dbReference type="EMBL" id="MFD2628056.1"/>
    </source>
</evidence>
<evidence type="ECO:0000259" key="8">
    <source>
        <dbReference type="Pfam" id="PF14693"/>
    </source>
</evidence>
<dbReference type="PANTHER" id="PTHR33284">
    <property type="entry name" value="RIBOSOMAL PROTEIN L25/GLN-TRNA SYNTHETASE, ANTI-CODON-BINDING DOMAIN-CONTAINING PROTEIN"/>
    <property type="match status" value="1"/>
</dbReference>
<dbReference type="NCBIfam" id="TIGR00731">
    <property type="entry name" value="bL25_bact_ctc"/>
    <property type="match status" value="1"/>
</dbReference>
<sequence>MAVKLKSTNREDLTKSATKEIRNSGKVPAVVYGQNKEPRAISVDSIELVKTVRDEGRNAIISLDLENSDAVDVMLHEYQIDPIKDELIHADFYVVNMSEEMDVEVPVRIDGEAKGAKDGGVLQQPLYVLQVRAKPNNIPEEIVVDVSALQIGEGLTVGDLPSASNYEILDEQETTVVTVTTPDTLEDVEEAPDEDDKPELVDPEAEPLNEENKE</sequence>
<protein>
    <recommendedName>
        <fullName evidence="5">Large ribosomal subunit protein bL25</fullName>
    </recommendedName>
    <alternativeName>
        <fullName evidence="5">General stress protein CTC</fullName>
    </alternativeName>
</protein>
<feature type="region of interest" description="Disordered" evidence="6">
    <location>
        <begin position="181"/>
        <end position="214"/>
    </location>
</feature>
<evidence type="ECO:0000256" key="2">
    <source>
        <dbReference type="ARBA" id="ARBA00022884"/>
    </source>
</evidence>
<dbReference type="NCBIfam" id="NF004133">
    <property type="entry name" value="PRK05618.2-4"/>
    <property type="match status" value="1"/>
</dbReference>
<dbReference type="RefSeq" id="WP_379560741.1">
    <property type="nucleotide sequence ID" value="NZ_JBHUMX010000010.1"/>
</dbReference>
<keyword evidence="10" id="KW-1185">Reference proteome</keyword>
<keyword evidence="1 5" id="KW-0699">rRNA-binding</keyword>
<feature type="compositionally biased region" description="Acidic residues" evidence="6">
    <location>
        <begin position="184"/>
        <end position="214"/>
    </location>
</feature>
<dbReference type="InterPro" id="IPR020930">
    <property type="entry name" value="Ribosomal_uL5_bac-type"/>
</dbReference>
<dbReference type="Proteomes" id="UP001597451">
    <property type="component" value="Unassembled WGS sequence"/>
</dbReference>
<comment type="similarity">
    <text evidence="5">Belongs to the bacterial ribosomal protein bL25 family. CTC subfamily.</text>
</comment>
<organism evidence="9 10">
    <name type="scientific">Oceanobacillus kapialis</name>
    <dbReference type="NCBI Taxonomy" id="481353"/>
    <lineage>
        <taxon>Bacteria</taxon>
        <taxon>Bacillati</taxon>
        <taxon>Bacillota</taxon>
        <taxon>Bacilli</taxon>
        <taxon>Bacillales</taxon>
        <taxon>Bacillaceae</taxon>
        <taxon>Oceanobacillus</taxon>
    </lineage>
</organism>
<evidence type="ECO:0000259" key="7">
    <source>
        <dbReference type="Pfam" id="PF01386"/>
    </source>
</evidence>
<dbReference type="SUPFAM" id="SSF50715">
    <property type="entry name" value="Ribosomal protein L25-like"/>
    <property type="match status" value="1"/>
</dbReference>
<evidence type="ECO:0000256" key="6">
    <source>
        <dbReference type="SAM" id="MobiDB-lite"/>
    </source>
</evidence>
<reference evidence="10" key="1">
    <citation type="journal article" date="2019" name="Int. J. Syst. Evol. Microbiol.">
        <title>The Global Catalogue of Microorganisms (GCM) 10K type strain sequencing project: providing services to taxonomists for standard genome sequencing and annotation.</title>
        <authorList>
            <consortium name="The Broad Institute Genomics Platform"/>
            <consortium name="The Broad Institute Genome Sequencing Center for Infectious Disease"/>
            <person name="Wu L."/>
            <person name="Ma J."/>
        </authorList>
    </citation>
    <scope>NUCLEOTIDE SEQUENCE [LARGE SCALE GENOMIC DNA]</scope>
    <source>
        <strain evidence="10">TISTR 1858</strain>
    </source>
</reference>
<dbReference type="Gene3D" id="2.40.240.10">
    <property type="entry name" value="Ribosomal Protein L25, Chain P"/>
    <property type="match status" value="1"/>
</dbReference>
<dbReference type="InterPro" id="IPR029751">
    <property type="entry name" value="Ribosomal_L25_dom"/>
</dbReference>
<keyword evidence="3 5" id="KW-0689">Ribosomal protein</keyword>
<proteinExistence type="inferred from homology"/>
<evidence type="ECO:0000256" key="4">
    <source>
        <dbReference type="ARBA" id="ARBA00023274"/>
    </source>
</evidence>
<dbReference type="Pfam" id="PF14693">
    <property type="entry name" value="Ribosomal_TL5_C"/>
    <property type="match status" value="1"/>
</dbReference>
<comment type="function">
    <text evidence="5">This is one of the proteins that binds to the 5S RNA in the ribosome where it forms part of the central protuberance.</text>
</comment>
<dbReference type="InterPro" id="IPR020057">
    <property type="entry name" value="Ribosomal_bL25_b-dom"/>
</dbReference>
<dbReference type="Gene3D" id="2.170.120.20">
    <property type="entry name" value="Ribosomal protein L25, beta domain"/>
    <property type="match status" value="1"/>
</dbReference>
<comment type="subunit">
    <text evidence="5">Part of the 50S ribosomal subunit; part of the 5S rRNA/L5/L18/L25 subcomplex. Contacts the 5S rRNA. Binds to the 5S rRNA independently of L5 and L18.</text>
</comment>
<dbReference type="InterPro" id="IPR020056">
    <property type="entry name" value="Rbsml_bL25/Gln-tRNA_synth_N"/>
</dbReference>
<dbReference type="InterPro" id="IPR037121">
    <property type="entry name" value="Ribosomal_bL25_C"/>
</dbReference>
<dbReference type="PANTHER" id="PTHR33284:SF1">
    <property type="entry name" value="RIBOSOMAL PROTEIN L25_GLN-TRNA SYNTHETASE, ANTI-CODON-BINDING DOMAIN-CONTAINING PROTEIN"/>
    <property type="match status" value="1"/>
</dbReference>
<dbReference type="CDD" id="cd00495">
    <property type="entry name" value="Ribosomal_L25_TL5_CTC"/>
    <property type="match status" value="1"/>
</dbReference>
<dbReference type="Pfam" id="PF01386">
    <property type="entry name" value="Ribosomal_L25p"/>
    <property type="match status" value="1"/>
</dbReference>
<evidence type="ECO:0000256" key="3">
    <source>
        <dbReference type="ARBA" id="ARBA00022980"/>
    </source>
</evidence>
<keyword evidence="2 5" id="KW-0694">RNA-binding</keyword>
<dbReference type="InterPro" id="IPR001021">
    <property type="entry name" value="Ribosomal_bL25_long"/>
</dbReference>
<comment type="caution">
    <text evidence="9">The sequence shown here is derived from an EMBL/GenBank/DDBJ whole genome shotgun (WGS) entry which is preliminary data.</text>
</comment>
<feature type="domain" description="Large ribosomal subunit protein bL25 L25" evidence="7">
    <location>
        <begin position="5"/>
        <end position="92"/>
    </location>
</feature>